<evidence type="ECO:0000259" key="1">
    <source>
        <dbReference type="Pfam" id="PF20530"/>
    </source>
</evidence>
<evidence type="ECO:0000313" key="3">
    <source>
        <dbReference type="Proteomes" id="UP000032946"/>
    </source>
</evidence>
<feature type="domain" description="DUF6745" evidence="1">
    <location>
        <begin position="70"/>
        <end position="208"/>
    </location>
</feature>
<gene>
    <name evidence="2" type="ORF">ARTHRO_20045</name>
</gene>
<accession>A0A9P1NY05</accession>
<reference evidence="2 3" key="1">
    <citation type="submission" date="2014-02" db="EMBL/GenBank/DDBJ databases">
        <authorList>
            <person name="Genoscope - CEA"/>
        </authorList>
    </citation>
    <scope>NUCLEOTIDE SEQUENCE [LARGE SCALE GENOMIC DNA]</scope>
    <source>
        <strain evidence="2 3">PCC 8005</strain>
    </source>
</reference>
<keyword evidence="3" id="KW-1185">Reference proteome</keyword>
<dbReference type="Pfam" id="PF20530">
    <property type="entry name" value="DUF6745"/>
    <property type="match status" value="1"/>
</dbReference>
<protein>
    <recommendedName>
        <fullName evidence="1">DUF6745 domain-containing protein</fullName>
    </recommendedName>
</protein>
<dbReference type="EMBL" id="FO818640">
    <property type="protein sequence ID" value="CDM94511.1"/>
    <property type="molecule type" value="Genomic_DNA"/>
</dbReference>
<dbReference type="InterPro" id="IPR046633">
    <property type="entry name" value="DUF6745"/>
</dbReference>
<proteinExistence type="predicted"/>
<organism evidence="2 3">
    <name type="scientific">Limnospira indica PCC 8005</name>
    <dbReference type="NCBI Taxonomy" id="376219"/>
    <lineage>
        <taxon>Bacteria</taxon>
        <taxon>Bacillati</taxon>
        <taxon>Cyanobacteriota</taxon>
        <taxon>Cyanophyceae</taxon>
        <taxon>Oscillatoriophycideae</taxon>
        <taxon>Oscillatoriales</taxon>
        <taxon>Sirenicapillariaceae</taxon>
        <taxon>Limnospira</taxon>
    </lineage>
</organism>
<sequence length="211" mass="24448">MEVMRCLIKSAKEKANQPHDFTRLTDNRSRLHAIAKPAMVFEDGYQVYAHHGWIFREDYLWGVELIRHSVDESDRLHAEGEAAIEFSDGFCCHVQGVRLPEKYGKLHPNPWQSQWLLTEPNAERIRVLIEGIGYGRICQELDSVELDNWREYNLLKIDNYQENEPILLLKMTCGSTKSIHVLRVPPDMTSARAAIKWVNWGIDPEEFAVST</sequence>
<evidence type="ECO:0000313" key="2">
    <source>
        <dbReference type="EMBL" id="CDM94511.1"/>
    </source>
</evidence>
<name>A0A9P1NY05_9CYAN</name>
<dbReference type="AlphaFoldDB" id="A0A9P1NY05"/>
<dbReference type="Proteomes" id="UP000032946">
    <property type="component" value="Chromosome"/>
</dbReference>